<feature type="signal peptide" evidence="1">
    <location>
        <begin position="1"/>
        <end position="22"/>
    </location>
</feature>
<evidence type="ECO:0000256" key="1">
    <source>
        <dbReference type="SAM" id="SignalP"/>
    </source>
</evidence>
<sequence>MRLPGLGIWLLVAALWPRAALAAAMDDPPPLVANPNHARIERFARKGAGIGTVEVDDRRGVGAQVLGTSVSGMHPPKTIRLDRPVADFVQAAFARMLGSAPPGAPRVLLSLERFAIEQRGRLFGSTRVYLDARIAVAVADSGGPAPVGWLEYFESKEVTFSARGKQSDLLHAALVGIATALDRGSLPLDPRGSRAGALPTVRLGLSGLKLDAARDQLESRGARSERQIVARATVRAWAGSQMSDAYGEAAYGVAVDYGEWFRNGQGIRTSMGWFSAEGAPQVIDPAWTIHSSSLRLGVLPIEATWLHAFSLRGSNLLPYAGLGIAGFLGLEDLNLDAERGIGTIQAEAGGFRASFGAHALLGLQIGLPGPFCLVAEGSWTQAGLGTTPRPHLETQEDQALWDTMFSIVRLPTFDHTGFAATIGIGPTER</sequence>
<dbReference type="EMBL" id="DSQF01000004">
    <property type="protein sequence ID" value="HGZ42335.1"/>
    <property type="molecule type" value="Genomic_DNA"/>
</dbReference>
<evidence type="ECO:0000313" key="2">
    <source>
        <dbReference type="EMBL" id="HGZ42335.1"/>
    </source>
</evidence>
<name>A0A832MIX3_UNCEI</name>
<accession>A0A832MIX3</accession>
<feature type="chain" id="PRO_5032903454" description="Bacterial surface antigen (D15) domain-containing protein" evidence="1">
    <location>
        <begin position="23"/>
        <end position="429"/>
    </location>
</feature>
<comment type="caution">
    <text evidence="2">The sequence shown here is derived from an EMBL/GenBank/DDBJ whole genome shotgun (WGS) entry which is preliminary data.</text>
</comment>
<reference evidence="2" key="1">
    <citation type="journal article" date="2020" name="mSystems">
        <title>Genome- and Community-Level Interaction Insights into Carbon Utilization and Element Cycling Functions of Hydrothermarchaeota in Hydrothermal Sediment.</title>
        <authorList>
            <person name="Zhou Z."/>
            <person name="Liu Y."/>
            <person name="Xu W."/>
            <person name="Pan J."/>
            <person name="Luo Z.H."/>
            <person name="Li M."/>
        </authorList>
    </citation>
    <scope>NUCLEOTIDE SEQUENCE [LARGE SCALE GENOMIC DNA]</scope>
    <source>
        <strain evidence="2">SpSt-381</strain>
    </source>
</reference>
<gene>
    <name evidence="2" type="ORF">ENR23_02730</name>
</gene>
<dbReference type="AlphaFoldDB" id="A0A832MIX3"/>
<evidence type="ECO:0008006" key="3">
    <source>
        <dbReference type="Google" id="ProtNLM"/>
    </source>
</evidence>
<keyword evidence="1" id="KW-0732">Signal</keyword>
<proteinExistence type="predicted"/>
<protein>
    <recommendedName>
        <fullName evidence="3">Bacterial surface antigen (D15) domain-containing protein</fullName>
    </recommendedName>
</protein>
<organism evidence="2">
    <name type="scientific">Eiseniibacteriota bacterium</name>
    <dbReference type="NCBI Taxonomy" id="2212470"/>
    <lineage>
        <taxon>Bacteria</taxon>
        <taxon>Candidatus Eiseniibacteriota</taxon>
    </lineage>
</organism>